<name>A0A356W3X3_9PROT</name>
<accession>A0A356W3X3</accession>
<gene>
    <name evidence="1" type="ORF">DD728_05405</name>
</gene>
<dbReference type="Proteomes" id="UP000263957">
    <property type="component" value="Unassembled WGS sequence"/>
</dbReference>
<proteinExistence type="predicted"/>
<dbReference type="EMBL" id="DOGS01000111">
    <property type="protein sequence ID" value="HBQ48310.1"/>
    <property type="molecule type" value="Genomic_DNA"/>
</dbReference>
<sequence length="32" mass="3706">MAAEIALFDLGHVVLDWEPSRLYTKIFDTPQE</sequence>
<reference evidence="1 2" key="1">
    <citation type="journal article" date="2018" name="Nat. Biotechnol.">
        <title>A standardized bacterial taxonomy based on genome phylogeny substantially revises the tree of life.</title>
        <authorList>
            <person name="Parks D.H."/>
            <person name="Chuvochina M."/>
            <person name="Waite D.W."/>
            <person name="Rinke C."/>
            <person name="Skarshewski A."/>
            <person name="Chaumeil P.A."/>
            <person name="Hugenholtz P."/>
        </authorList>
    </citation>
    <scope>NUCLEOTIDE SEQUENCE [LARGE SCALE GENOMIC DNA]</scope>
    <source>
        <strain evidence="1">UBA10378</strain>
    </source>
</reference>
<protein>
    <submittedName>
        <fullName evidence="1">HAD family phosphatase</fullName>
    </submittedName>
</protein>
<feature type="non-terminal residue" evidence="1">
    <location>
        <position position="32"/>
    </location>
</feature>
<comment type="caution">
    <text evidence="1">The sequence shown here is derived from an EMBL/GenBank/DDBJ whole genome shotgun (WGS) entry which is preliminary data.</text>
</comment>
<evidence type="ECO:0000313" key="1">
    <source>
        <dbReference type="EMBL" id="HBQ48310.1"/>
    </source>
</evidence>
<evidence type="ECO:0000313" key="2">
    <source>
        <dbReference type="Proteomes" id="UP000263957"/>
    </source>
</evidence>
<organism evidence="1 2">
    <name type="scientific">Hyphomonas atlantica</name>
    <dbReference type="NCBI Taxonomy" id="1280948"/>
    <lineage>
        <taxon>Bacteria</taxon>
        <taxon>Pseudomonadati</taxon>
        <taxon>Pseudomonadota</taxon>
        <taxon>Alphaproteobacteria</taxon>
        <taxon>Hyphomonadales</taxon>
        <taxon>Hyphomonadaceae</taxon>
        <taxon>Hyphomonas</taxon>
    </lineage>
</organism>
<dbReference type="AlphaFoldDB" id="A0A356W3X3"/>